<dbReference type="PANTHER" id="PTHR12919:SF20">
    <property type="entry name" value="SMALL RIBOSOMAL SUBUNIT PROTEIN BS16M"/>
    <property type="match status" value="1"/>
</dbReference>
<comment type="caution">
    <text evidence="4">The sequence shown here is derived from an EMBL/GenBank/DDBJ whole genome shotgun (WGS) entry which is preliminary data.</text>
</comment>
<dbReference type="InterPro" id="IPR000307">
    <property type="entry name" value="Ribosomal_bS16"/>
</dbReference>
<dbReference type="GO" id="GO:0015935">
    <property type="term" value="C:small ribosomal subunit"/>
    <property type="evidence" value="ECO:0007669"/>
    <property type="project" value="TreeGrafter"/>
</dbReference>
<keyword evidence="2" id="KW-0687">Ribonucleoprotein</keyword>
<protein>
    <recommendedName>
        <fullName evidence="5">30S ribosomal protein S16</fullName>
    </recommendedName>
</protein>
<dbReference type="GO" id="GO:0003735">
    <property type="term" value="F:structural constituent of ribosome"/>
    <property type="evidence" value="ECO:0007669"/>
    <property type="project" value="InterPro"/>
</dbReference>
<evidence type="ECO:0000256" key="1">
    <source>
        <dbReference type="ARBA" id="ARBA00022980"/>
    </source>
</evidence>
<dbReference type="PANTHER" id="PTHR12919">
    <property type="entry name" value="30S RIBOSOMAL PROTEIN S16"/>
    <property type="match status" value="1"/>
</dbReference>
<feature type="region of interest" description="Disordered" evidence="3">
    <location>
        <begin position="89"/>
        <end position="134"/>
    </location>
</feature>
<dbReference type="AlphaFoldDB" id="X1M0G6"/>
<reference evidence="4" key="1">
    <citation type="journal article" date="2014" name="Front. Microbiol.">
        <title>High frequency of phylogenetically diverse reductive dehalogenase-homologous genes in deep subseafloor sedimentary metagenomes.</title>
        <authorList>
            <person name="Kawai M."/>
            <person name="Futagami T."/>
            <person name="Toyoda A."/>
            <person name="Takaki Y."/>
            <person name="Nishi S."/>
            <person name="Hori S."/>
            <person name="Arai W."/>
            <person name="Tsubouchi T."/>
            <person name="Morono Y."/>
            <person name="Uchiyama I."/>
            <person name="Ito T."/>
            <person name="Fujiyama A."/>
            <person name="Inagaki F."/>
            <person name="Takami H."/>
        </authorList>
    </citation>
    <scope>NUCLEOTIDE SEQUENCE</scope>
    <source>
        <strain evidence="4">Expedition CK06-06</strain>
    </source>
</reference>
<dbReference type="NCBIfam" id="TIGR00002">
    <property type="entry name" value="S16"/>
    <property type="match status" value="1"/>
</dbReference>
<evidence type="ECO:0000313" key="4">
    <source>
        <dbReference type="EMBL" id="GAI11541.1"/>
    </source>
</evidence>
<evidence type="ECO:0000256" key="2">
    <source>
        <dbReference type="ARBA" id="ARBA00023274"/>
    </source>
</evidence>
<organism evidence="4">
    <name type="scientific">marine sediment metagenome</name>
    <dbReference type="NCBI Taxonomy" id="412755"/>
    <lineage>
        <taxon>unclassified sequences</taxon>
        <taxon>metagenomes</taxon>
        <taxon>ecological metagenomes</taxon>
    </lineage>
</organism>
<dbReference type="SUPFAM" id="SSF54565">
    <property type="entry name" value="Ribosomal protein S16"/>
    <property type="match status" value="1"/>
</dbReference>
<dbReference type="HAMAP" id="MF_00385">
    <property type="entry name" value="Ribosomal_bS16"/>
    <property type="match status" value="1"/>
</dbReference>
<dbReference type="InterPro" id="IPR023803">
    <property type="entry name" value="Ribosomal_bS16_dom_sf"/>
</dbReference>
<gene>
    <name evidence="4" type="ORF">S06H3_12992</name>
</gene>
<dbReference type="EMBL" id="BARV01006344">
    <property type="protein sequence ID" value="GAI11541.1"/>
    <property type="molecule type" value="Genomic_DNA"/>
</dbReference>
<evidence type="ECO:0008006" key="5">
    <source>
        <dbReference type="Google" id="ProtNLM"/>
    </source>
</evidence>
<dbReference type="GO" id="GO:0006412">
    <property type="term" value="P:translation"/>
    <property type="evidence" value="ECO:0007669"/>
    <property type="project" value="InterPro"/>
</dbReference>
<dbReference type="Pfam" id="PF00886">
    <property type="entry name" value="Ribosomal_S16"/>
    <property type="match status" value="1"/>
</dbReference>
<evidence type="ECO:0000256" key="3">
    <source>
        <dbReference type="SAM" id="MobiDB-lite"/>
    </source>
</evidence>
<dbReference type="GO" id="GO:0005737">
    <property type="term" value="C:cytoplasm"/>
    <property type="evidence" value="ECO:0007669"/>
    <property type="project" value="UniProtKB-ARBA"/>
</dbReference>
<feature type="compositionally biased region" description="Basic and acidic residues" evidence="3">
    <location>
        <begin position="96"/>
        <end position="115"/>
    </location>
</feature>
<name>X1M0G6_9ZZZZ</name>
<dbReference type="Gene3D" id="3.30.1320.10">
    <property type="match status" value="1"/>
</dbReference>
<sequence length="159" mass="18118">MLVIRLRRVGKKKTPFFRLVVTQKTAPPQGKFIEILGNYNPKSTDKKIEIKKERVKFWIDNGAQPSDTVNNLLCKIGFLPKSAIIKRTTTKKKKKEEKAKVEKPEHIEAPKKTEAEAGGLLKEAEKEMEEETKEKAIRLNNFQVNSGVVFCPHNSQESS</sequence>
<keyword evidence="1" id="KW-0689">Ribosomal protein</keyword>
<proteinExistence type="inferred from homology"/>
<accession>X1M0G6</accession>